<dbReference type="SMART" id="SM00729">
    <property type="entry name" value="Elp3"/>
    <property type="match status" value="1"/>
</dbReference>
<evidence type="ECO:0000256" key="4">
    <source>
        <dbReference type="ARBA" id="ARBA00022691"/>
    </source>
</evidence>
<evidence type="ECO:0000313" key="9">
    <source>
        <dbReference type="EMBL" id="SCZ79002.1"/>
    </source>
</evidence>
<evidence type="ECO:0000256" key="3">
    <source>
        <dbReference type="ARBA" id="ARBA00022679"/>
    </source>
</evidence>
<proteinExistence type="predicted"/>
<keyword evidence="7" id="KW-0411">Iron-sulfur</keyword>
<dbReference type="GO" id="GO:0003824">
    <property type="term" value="F:catalytic activity"/>
    <property type="evidence" value="ECO:0007669"/>
    <property type="project" value="InterPro"/>
</dbReference>
<dbReference type="PROSITE" id="PS51918">
    <property type="entry name" value="RADICAL_SAM"/>
    <property type="match status" value="1"/>
</dbReference>
<dbReference type="RefSeq" id="WP_092590304.1">
    <property type="nucleotide sequence ID" value="NZ_FMWL01000006.1"/>
</dbReference>
<evidence type="ECO:0000313" key="10">
    <source>
        <dbReference type="Proteomes" id="UP000199208"/>
    </source>
</evidence>
<evidence type="ECO:0000259" key="8">
    <source>
        <dbReference type="PROSITE" id="PS51918"/>
    </source>
</evidence>
<dbReference type="Proteomes" id="UP000199208">
    <property type="component" value="Unassembled WGS sequence"/>
</dbReference>
<dbReference type="GO" id="GO:0005829">
    <property type="term" value="C:cytosol"/>
    <property type="evidence" value="ECO:0007669"/>
    <property type="project" value="TreeGrafter"/>
</dbReference>
<dbReference type="Pfam" id="PF04055">
    <property type="entry name" value="Radical_SAM"/>
    <property type="match status" value="1"/>
</dbReference>
<evidence type="ECO:0000256" key="2">
    <source>
        <dbReference type="ARBA" id="ARBA00022603"/>
    </source>
</evidence>
<dbReference type="PANTHER" id="PTHR43409:SF7">
    <property type="entry name" value="BLL1977 PROTEIN"/>
    <property type="match status" value="1"/>
</dbReference>
<evidence type="ECO:0000256" key="6">
    <source>
        <dbReference type="ARBA" id="ARBA00023004"/>
    </source>
</evidence>
<dbReference type="InterPro" id="IPR006158">
    <property type="entry name" value="Cobalamin-bd"/>
</dbReference>
<dbReference type="Pfam" id="PF02310">
    <property type="entry name" value="B12-binding"/>
    <property type="match status" value="1"/>
</dbReference>
<dbReference type="InterPro" id="IPR058240">
    <property type="entry name" value="rSAM_sf"/>
</dbReference>
<dbReference type="GO" id="GO:0031419">
    <property type="term" value="F:cobalamin binding"/>
    <property type="evidence" value="ECO:0007669"/>
    <property type="project" value="InterPro"/>
</dbReference>
<sequence>MRILLIKCHGRSLLSRIRPIVTEPLELEMIAAVLNRFSGAGLSYRLYDSWLEGGSSKDIIEKEKPDVLMLTGYVTAVEEILGLAAHAKKVSEKTAVWVGGVHAEGCPEDFYSEGVDAVFFAHALWGLDVLLKSYFEQGVGVANLYEKMPGVAYKDDGAGWVEKGPSAEGWAFEGPVPDRSYFEAYKHKVRYVERRGVALLKTARSCPHLCEFCYCRLLNGGVYQERPLEEVIQEIRGISADTIWIVDDCFLTTAARADAWASALEGLAAEGVHKRFIAYARADVIVRLQDYVKRLRVIGFDEWIVGLEAVEDAQLKALGKGVEADDNAGAVDVIRAAGARLTALFLVSPDDDAGDFRRLWAWIKGHEVRRFTVSILTPLKGTKVYEQYAGRMAAEGLARPARFDFLHLVMRPTRMPAWLFYLRFWWLSAKARLR</sequence>
<organism evidence="9 10">
    <name type="scientific">Acidaminobacter hydrogenoformans DSM 2784</name>
    <dbReference type="NCBI Taxonomy" id="1120920"/>
    <lineage>
        <taxon>Bacteria</taxon>
        <taxon>Bacillati</taxon>
        <taxon>Bacillota</taxon>
        <taxon>Clostridia</taxon>
        <taxon>Peptostreptococcales</taxon>
        <taxon>Acidaminobacteraceae</taxon>
        <taxon>Acidaminobacter</taxon>
    </lineage>
</organism>
<dbReference type="AlphaFoldDB" id="A0A1G5RY32"/>
<dbReference type="EMBL" id="FMWL01000006">
    <property type="protein sequence ID" value="SCZ79002.1"/>
    <property type="molecule type" value="Genomic_DNA"/>
</dbReference>
<keyword evidence="10" id="KW-1185">Reference proteome</keyword>
<dbReference type="InterPro" id="IPR034466">
    <property type="entry name" value="Methyltransferase_Class_B"/>
</dbReference>
<evidence type="ECO:0000256" key="7">
    <source>
        <dbReference type="ARBA" id="ARBA00023014"/>
    </source>
</evidence>
<dbReference type="SFLD" id="SFLDS00029">
    <property type="entry name" value="Radical_SAM"/>
    <property type="match status" value="1"/>
</dbReference>
<dbReference type="Gene3D" id="3.40.50.280">
    <property type="entry name" value="Cobalamin-binding domain"/>
    <property type="match status" value="1"/>
</dbReference>
<comment type="cofactor">
    <cofactor evidence="1">
        <name>[4Fe-4S] cluster</name>
        <dbReference type="ChEBI" id="CHEBI:49883"/>
    </cofactor>
</comment>
<dbReference type="InterPro" id="IPR023404">
    <property type="entry name" value="rSAM_horseshoe"/>
</dbReference>
<dbReference type="InterPro" id="IPR006638">
    <property type="entry name" value="Elp3/MiaA/NifB-like_rSAM"/>
</dbReference>
<keyword evidence="6" id="KW-0408">Iron</keyword>
<reference evidence="9 10" key="1">
    <citation type="submission" date="2016-10" db="EMBL/GenBank/DDBJ databases">
        <authorList>
            <person name="de Groot N.N."/>
        </authorList>
    </citation>
    <scope>NUCLEOTIDE SEQUENCE [LARGE SCALE GENOMIC DNA]</scope>
    <source>
        <strain evidence="9 10">DSM 2784</strain>
    </source>
</reference>
<feature type="domain" description="Radical SAM core" evidence="8">
    <location>
        <begin position="192"/>
        <end position="416"/>
    </location>
</feature>
<dbReference type="GO" id="GO:0051539">
    <property type="term" value="F:4 iron, 4 sulfur cluster binding"/>
    <property type="evidence" value="ECO:0007669"/>
    <property type="project" value="UniProtKB-KW"/>
</dbReference>
<dbReference type="STRING" id="1120920.SAMN03080599_01525"/>
<dbReference type="InterPro" id="IPR007197">
    <property type="entry name" value="rSAM"/>
</dbReference>
<protein>
    <submittedName>
        <fullName evidence="9">B12 binding domain-containing protein</fullName>
    </submittedName>
</protein>
<keyword evidence="4" id="KW-0949">S-adenosyl-L-methionine</keyword>
<accession>A0A1G5RY32</accession>
<dbReference type="Gene3D" id="3.80.30.20">
    <property type="entry name" value="tm_1862 like domain"/>
    <property type="match status" value="1"/>
</dbReference>
<dbReference type="OrthoDB" id="9801424at2"/>
<keyword evidence="2" id="KW-0489">Methyltransferase</keyword>
<evidence type="ECO:0000256" key="1">
    <source>
        <dbReference type="ARBA" id="ARBA00001966"/>
    </source>
</evidence>
<dbReference type="GO" id="GO:0046872">
    <property type="term" value="F:metal ion binding"/>
    <property type="evidence" value="ECO:0007669"/>
    <property type="project" value="UniProtKB-KW"/>
</dbReference>
<dbReference type="SFLD" id="SFLDG01123">
    <property type="entry name" value="methyltransferase_(Class_B)"/>
    <property type="match status" value="1"/>
</dbReference>
<gene>
    <name evidence="9" type="ORF">SAMN03080599_01525</name>
</gene>
<keyword evidence="5" id="KW-0479">Metal-binding</keyword>
<dbReference type="InterPro" id="IPR051198">
    <property type="entry name" value="BchE-like"/>
</dbReference>
<dbReference type="PANTHER" id="PTHR43409">
    <property type="entry name" value="ANAEROBIC MAGNESIUM-PROTOPORPHYRIN IX MONOMETHYL ESTER CYCLASE-RELATED"/>
    <property type="match status" value="1"/>
</dbReference>
<dbReference type="SFLD" id="SFLDG01082">
    <property type="entry name" value="B12-binding_domain_containing"/>
    <property type="match status" value="1"/>
</dbReference>
<dbReference type="SUPFAM" id="SSF102114">
    <property type="entry name" value="Radical SAM enzymes"/>
    <property type="match status" value="1"/>
</dbReference>
<evidence type="ECO:0000256" key="5">
    <source>
        <dbReference type="ARBA" id="ARBA00022723"/>
    </source>
</evidence>
<name>A0A1G5RY32_9FIRM</name>
<keyword evidence="3" id="KW-0808">Transferase</keyword>